<accession>A0ABV8DR59</accession>
<protein>
    <submittedName>
        <fullName evidence="2">Acyl carrier protein</fullName>
    </submittedName>
</protein>
<dbReference type="Proteomes" id="UP001595696">
    <property type="component" value="Unassembled WGS sequence"/>
</dbReference>
<dbReference type="PROSITE" id="PS50075">
    <property type="entry name" value="CARRIER"/>
    <property type="match status" value="1"/>
</dbReference>
<evidence type="ECO:0000313" key="2">
    <source>
        <dbReference type="EMBL" id="MFC3962358.1"/>
    </source>
</evidence>
<organism evidence="2 3">
    <name type="scientific">Nocardia jiangsuensis</name>
    <dbReference type="NCBI Taxonomy" id="1691563"/>
    <lineage>
        <taxon>Bacteria</taxon>
        <taxon>Bacillati</taxon>
        <taxon>Actinomycetota</taxon>
        <taxon>Actinomycetes</taxon>
        <taxon>Mycobacteriales</taxon>
        <taxon>Nocardiaceae</taxon>
        <taxon>Nocardia</taxon>
    </lineage>
</organism>
<dbReference type="Pfam" id="PF00550">
    <property type="entry name" value="PP-binding"/>
    <property type="match status" value="1"/>
</dbReference>
<dbReference type="Gene3D" id="1.10.1200.10">
    <property type="entry name" value="ACP-like"/>
    <property type="match status" value="1"/>
</dbReference>
<dbReference type="InterPro" id="IPR036736">
    <property type="entry name" value="ACP-like_sf"/>
</dbReference>
<dbReference type="RefSeq" id="WP_378612133.1">
    <property type="nucleotide sequence ID" value="NZ_JBHSAX010000009.1"/>
</dbReference>
<proteinExistence type="predicted"/>
<feature type="domain" description="Carrier" evidence="1">
    <location>
        <begin position="4"/>
        <end position="80"/>
    </location>
</feature>
<evidence type="ECO:0000259" key="1">
    <source>
        <dbReference type="PROSITE" id="PS50075"/>
    </source>
</evidence>
<dbReference type="SUPFAM" id="SSF47336">
    <property type="entry name" value="ACP-like"/>
    <property type="match status" value="1"/>
</dbReference>
<dbReference type="EMBL" id="JBHSAX010000009">
    <property type="protein sequence ID" value="MFC3962358.1"/>
    <property type="molecule type" value="Genomic_DNA"/>
</dbReference>
<reference evidence="3" key="1">
    <citation type="journal article" date="2019" name="Int. J. Syst. Evol. Microbiol.">
        <title>The Global Catalogue of Microorganisms (GCM) 10K type strain sequencing project: providing services to taxonomists for standard genome sequencing and annotation.</title>
        <authorList>
            <consortium name="The Broad Institute Genomics Platform"/>
            <consortium name="The Broad Institute Genome Sequencing Center for Infectious Disease"/>
            <person name="Wu L."/>
            <person name="Ma J."/>
        </authorList>
    </citation>
    <scope>NUCLEOTIDE SEQUENCE [LARGE SCALE GENOMIC DNA]</scope>
    <source>
        <strain evidence="3">CGMCC 4.7330</strain>
    </source>
</reference>
<keyword evidence="3" id="KW-1185">Reference proteome</keyword>
<gene>
    <name evidence="2" type="ORF">ACFO0B_10210</name>
</gene>
<sequence>MSDPAAAARVRELVAAMAPRPAAELTAEHRLIEDLGYDSLRLMELTVVLERSFDLPGYKPEQLAGVLRVGQVEELIGSSLAERTA</sequence>
<name>A0ABV8DR59_9NOCA</name>
<dbReference type="InterPro" id="IPR009081">
    <property type="entry name" value="PP-bd_ACP"/>
</dbReference>
<comment type="caution">
    <text evidence="2">The sequence shown here is derived from an EMBL/GenBank/DDBJ whole genome shotgun (WGS) entry which is preliminary data.</text>
</comment>
<evidence type="ECO:0000313" key="3">
    <source>
        <dbReference type="Proteomes" id="UP001595696"/>
    </source>
</evidence>